<dbReference type="RefSeq" id="XP_004367932.1">
    <property type="nucleotide sequence ID" value="XM_004367875.1"/>
</dbReference>
<evidence type="ECO:0000256" key="2">
    <source>
        <dbReference type="ARBA" id="ARBA00023043"/>
    </source>
</evidence>
<evidence type="ECO:0000256" key="4">
    <source>
        <dbReference type="SAM" id="MobiDB-lite"/>
    </source>
</evidence>
<feature type="repeat" description="ANK" evidence="3">
    <location>
        <begin position="721"/>
        <end position="753"/>
    </location>
</feature>
<sequence length="848" mass="92742">MDGGGGVAPSEGRGSKESLLAEAGGGSVIAGRSRKAGTVGFASSSPLVTTRSGTMIAGMGAALERERERERMLQRREKRGTLMLYQELSKGGNHQTLSLLQTATPKSQKPTTQTSSSSSSAQFLSTPSKSPRGAGKSGKGDLSPRSKQQEKSPRGSTIKRVLKLTQSLTGDRGSSAHAAEEKAAADKSHGDPAGHAQGLDSSGSNTQWRHSVAFFSQMGNGFEKMVEEQRSNENKGWVQKANLSPRYRNPEDLERRYKKVAREEEETLELRRARDRVRAKLRAKLVDKLAKRAELKATDKRNGERDEVEEWEKGDRLSNSDDLDAGSDSDDDDDDDEDDDGSKDGLALVTEDIAELELYSNLRRGMEQQQQALTLSDSAIMPTIEITGAAVPRSGSHEHAVWVKQMHDGGQAEGQGHDERVLPPGALANRGRSGTMDFYHLMNQGAKLIVPTPEDEENNEARSPENEEEDDKGAESESESDENEKRWARRREARLELVRDVIRLKSEDKVVDRVDIFGAQVALPIEAVALILALSCASPKDVGFLHLVSPAWANLLGQAAGDAVWALWYKQHFGGGPFITCNPREYPLSWRATYKREWASLKSRQRAESRTDDPALNMLLHFIYRGHVVLELLSGHPEPADLVNRVTATTPLHAACQVGSLPIVKELIAYGAKINTKIGPEVVRLTPFYLACMHGHHAIVEYFLERKQDQKSRARINANAGFATPVLLAAMNGHCAVLRSLLRHGGDPNQANANGELPLFVVLRRCGNLPPKTVREASGEGVLERERKRRRNVAMLRHLLTYGADAATVRTKTGESTTDVAIQAACDDDVLGLLRKHGAPAATPAPAK</sequence>
<feature type="region of interest" description="Disordered" evidence="4">
    <location>
        <begin position="226"/>
        <end position="252"/>
    </location>
</feature>
<dbReference type="OrthoDB" id="539213at2759"/>
<dbReference type="PROSITE" id="PS50297">
    <property type="entry name" value="ANK_REP_REGION"/>
    <property type="match status" value="1"/>
</dbReference>
<reference evidence="5 6" key="1">
    <citation type="journal article" date="2013" name="Genome Biol.">
        <title>Genome of Acanthamoeba castellanii highlights extensive lateral gene transfer and early evolution of tyrosine kinase signaling.</title>
        <authorList>
            <person name="Clarke M."/>
            <person name="Lohan A.J."/>
            <person name="Liu B."/>
            <person name="Lagkouvardos I."/>
            <person name="Roy S."/>
            <person name="Zafar N."/>
            <person name="Bertelli C."/>
            <person name="Schilde C."/>
            <person name="Kianianmomeni A."/>
            <person name="Burglin T.R."/>
            <person name="Frech C."/>
            <person name="Turcotte B."/>
            <person name="Kopec K.O."/>
            <person name="Synnott J.M."/>
            <person name="Choo C."/>
            <person name="Paponov I."/>
            <person name="Finkler A."/>
            <person name="Soon Heng Tan C."/>
            <person name="Hutchins A.P."/>
            <person name="Weinmeier T."/>
            <person name="Rattei T."/>
            <person name="Chu J.S."/>
            <person name="Gimenez G."/>
            <person name="Irimia M."/>
            <person name="Rigden D.J."/>
            <person name="Fitzpatrick D.A."/>
            <person name="Lorenzo-Morales J."/>
            <person name="Bateman A."/>
            <person name="Chiu C.H."/>
            <person name="Tang P."/>
            <person name="Hegemann P."/>
            <person name="Fromm H."/>
            <person name="Raoult D."/>
            <person name="Greub G."/>
            <person name="Miranda-Saavedra D."/>
            <person name="Chen N."/>
            <person name="Nash P."/>
            <person name="Ginger M.L."/>
            <person name="Horn M."/>
            <person name="Schaap P."/>
            <person name="Caler L."/>
            <person name="Loftus B."/>
        </authorList>
    </citation>
    <scope>NUCLEOTIDE SEQUENCE [LARGE SCALE GENOMIC DNA]</scope>
    <source>
        <strain evidence="5 6">Neff</strain>
    </source>
</reference>
<evidence type="ECO:0000256" key="1">
    <source>
        <dbReference type="ARBA" id="ARBA00022737"/>
    </source>
</evidence>
<dbReference type="AlphaFoldDB" id="L8HIY9"/>
<feature type="compositionally biased region" description="Basic and acidic residues" evidence="4">
    <location>
        <begin position="138"/>
        <end position="153"/>
    </location>
</feature>
<dbReference type="PROSITE" id="PS50088">
    <property type="entry name" value="ANK_REPEAT"/>
    <property type="match status" value="2"/>
</dbReference>
<feature type="region of interest" description="Disordered" evidence="4">
    <location>
        <begin position="1"/>
        <end position="46"/>
    </location>
</feature>
<feature type="compositionally biased region" description="Basic and acidic residues" evidence="4">
    <location>
        <begin position="292"/>
        <end position="319"/>
    </location>
</feature>
<name>L8HIY9_ACACF</name>
<gene>
    <name evidence="5" type="ORF">ACA1_289090</name>
</gene>
<feature type="region of interest" description="Disordered" evidence="4">
    <location>
        <begin position="87"/>
        <end position="205"/>
    </location>
</feature>
<dbReference type="SUPFAM" id="SSF48403">
    <property type="entry name" value="Ankyrin repeat"/>
    <property type="match status" value="1"/>
</dbReference>
<organism evidence="5 6">
    <name type="scientific">Acanthamoeba castellanii (strain ATCC 30010 / Neff)</name>
    <dbReference type="NCBI Taxonomy" id="1257118"/>
    <lineage>
        <taxon>Eukaryota</taxon>
        <taxon>Amoebozoa</taxon>
        <taxon>Discosea</taxon>
        <taxon>Longamoebia</taxon>
        <taxon>Centramoebida</taxon>
        <taxon>Acanthamoebidae</taxon>
        <taxon>Acanthamoeba</taxon>
    </lineage>
</organism>
<feature type="region of interest" description="Disordered" evidence="4">
    <location>
        <begin position="292"/>
        <end position="347"/>
    </location>
</feature>
<feature type="compositionally biased region" description="Low complexity" evidence="4">
    <location>
        <begin position="101"/>
        <end position="128"/>
    </location>
</feature>
<dbReference type="PANTHER" id="PTHR24198">
    <property type="entry name" value="ANKYRIN REPEAT AND PROTEIN KINASE DOMAIN-CONTAINING PROTEIN"/>
    <property type="match status" value="1"/>
</dbReference>
<keyword evidence="1" id="KW-0677">Repeat</keyword>
<evidence type="ECO:0000313" key="6">
    <source>
        <dbReference type="Proteomes" id="UP000011083"/>
    </source>
</evidence>
<feature type="region of interest" description="Disordered" evidence="4">
    <location>
        <begin position="409"/>
        <end position="429"/>
    </location>
</feature>
<dbReference type="GeneID" id="14926221"/>
<dbReference type="EMBL" id="KB007805">
    <property type="protein sequence ID" value="ELR25177.1"/>
    <property type="molecule type" value="Genomic_DNA"/>
</dbReference>
<dbReference type="KEGG" id="acan:ACA1_289090"/>
<dbReference type="InterPro" id="IPR002110">
    <property type="entry name" value="Ankyrin_rpt"/>
</dbReference>
<keyword evidence="2 3" id="KW-0040">ANK repeat</keyword>
<evidence type="ECO:0000256" key="3">
    <source>
        <dbReference type="PROSITE-ProRule" id="PRU00023"/>
    </source>
</evidence>
<dbReference type="Proteomes" id="UP000011083">
    <property type="component" value="Unassembled WGS sequence"/>
</dbReference>
<feature type="repeat" description="ANK" evidence="3">
    <location>
        <begin position="647"/>
        <end position="679"/>
    </location>
</feature>
<feature type="compositionally biased region" description="Acidic residues" evidence="4">
    <location>
        <begin position="466"/>
        <end position="482"/>
    </location>
</feature>
<accession>L8HIY9</accession>
<dbReference type="Pfam" id="PF12796">
    <property type="entry name" value="Ank_2"/>
    <property type="match status" value="1"/>
</dbReference>
<proteinExistence type="predicted"/>
<feature type="compositionally biased region" description="Acidic residues" evidence="4">
    <location>
        <begin position="321"/>
        <end position="341"/>
    </location>
</feature>
<protein>
    <submittedName>
        <fullName evidence="5">Ankyrin repeat-containing protein</fullName>
    </submittedName>
</protein>
<dbReference type="PANTHER" id="PTHR24198:SF165">
    <property type="entry name" value="ANKYRIN REPEAT-CONTAINING PROTEIN-RELATED"/>
    <property type="match status" value="1"/>
</dbReference>
<evidence type="ECO:0000313" key="5">
    <source>
        <dbReference type="EMBL" id="ELR25177.1"/>
    </source>
</evidence>
<dbReference type="InterPro" id="IPR036770">
    <property type="entry name" value="Ankyrin_rpt-contain_sf"/>
</dbReference>
<dbReference type="STRING" id="1257118.L8HIY9"/>
<feature type="compositionally biased region" description="Basic and acidic residues" evidence="4">
    <location>
        <begin position="178"/>
        <end position="192"/>
    </location>
</feature>
<dbReference type="Gene3D" id="1.25.40.20">
    <property type="entry name" value="Ankyrin repeat-containing domain"/>
    <property type="match status" value="1"/>
</dbReference>
<keyword evidence="6" id="KW-1185">Reference proteome</keyword>
<dbReference type="SMART" id="SM00248">
    <property type="entry name" value="ANK"/>
    <property type="match status" value="4"/>
</dbReference>
<feature type="region of interest" description="Disordered" evidence="4">
    <location>
        <begin position="450"/>
        <end position="487"/>
    </location>
</feature>
<dbReference type="VEuPathDB" id="AmoebaDB:ACA1_289090"/>
<dbReference type="Pfam" id="PF00023">
    <property type="entry name" value="Ank"/>
    <property type="match status" value="1"/>
</dbReference>